<keyword evidence="4 5" id="KW-0472">Membrane</keyword>
<feature type="domain" description="Amino acid transporter transmembrane" evidence="6">
    <location>
        <begin position="50"/>
        <end position="455"/>
    </location>
</feature>
<keyword evidence="3 5" id="KW-1133">Transmembrane helix</keyword>
<accession>A0A061IUN9</accession>
<comment type="subcellular location">
    <subcellularLocation>
        <location evidence="1">Membrane</location>
        <topology evidence="1">Multi-pass membrane protein</topology>
    </subcellularLocation>
</comment>
<organism evidence="7 8">
    <name type="scientific">Trypanosoma rangeli SC58</name>
    <dbReference type="NCBI Taxonomy" id="429131"/>
    <lineage>
        <taxon>Eukaryota</taxon>
        <taxon>Discoba</taxon>
        <taxon>Euglenozoa</taxon>
        <taxon>Kinetoplastea</taxon>
        <taxon>Metakinetoplastina</taxon>
        <taxon>Trypanosomatida</taxon>
        <taxon>Trypanosomatidae</taxon>
        <taxon>Trypanosoma</taxon>
        <taxon>Herpetosoma</taxon>
    </lineage>
</organism>
<dbReference type="GO" id="GO:0016020">
    <property type="term" value="C:membrane"/>
    <property type="evidence" value="ECO:0007669"/>
    <property type="project" value="UniProtKB-SubCell"/>
</dbReference>
<evidence type="ECO:0000256" key="1">
    <source>
        <dbReference type="ARBA" id="ARBA00004141"/>
    </source>
</evidence>
<feature type="transmembrane region" description="Helical" evidence="5">
    <location>
        <begin position="201"/>
        <end position="223"/>
    </location>
</feature>
<evidence type="ECO:0000256" key="2">
    <source>
        <dbReference type="ARBA" id="ARBA00022692"/>
    </source>
</evidence>
<keyword evidence="2 5" id="KW-0812">Transmembrane</keyword>
<feature type="transmembrane region" description="Helical" evidence="5">
    <location>
        <begin position="284"/>
        <end position="309"/>
    </location>
</feature>
<evidence type="ECO:0000256" key="4">
    <source>
        <dbReference type="ARBA" id="ARBA00023136"/>
    </source>
</evidence>
<feature type="transmembrane region" description="Helical" evidence="5">
    <location>
        <begin position="397"/>
        <end position="419"/>
    </location>
</feature>
<name>A0A061IUN9_TRYRA</name>
<dbReference type="EMBL" id="AUPL01005949">
    <property type="protein sequence ID" value="ESL06379.1"/>
    <property type="molecule type" value="Genomic_DNA"/>
</dbReference>
<gene>
    <name evidence="7" type="ORF">TRSC58_05949</name>
</gene>
<feature type="transmembrane region" description="Helical" evidence="5">
    <location>
        <begin position="133"/>
        <end position="151"/>
    </location>
</feature>
<keyword evidence="8" id="KW-1185">Reference proteome</keyword>
<evidence type="ECO:0000256" key="5">
    <source>
        <dbReference type="SAM" id="Phobius"/>
    </source>
</evidence>
<comment type="caution">
    <text evidence="7">The sequence shown here is derived from an EMBL/GenBank/DDBJ whole genome shotgun (WGS) entry which is preliminary data.</text>
</comment>
<dbReference type="Proteomes" id="UP000031737">
    <property type="component" value="Unassembled WGS sequence"/>
</dbReference>
<reference evidence="7 8" key="1">
    <citation type="submission" date="2013-07" db="EMBL/GenBank/DDBJ databases">
        <authorList>
            <person name="Stoco P.H."/>
            <person name="Wagner G."/>
            <person name="Gerber A."/>
            <person name="Zaha A."/>
            <person name="Thompson C."/>
            <person name="Bartholomeu D.C."/>
            <person name="Luckemeyer D.D."/>
            <person name="Bahia D."/>
            <person name="Loreto E."/>
            <person name="Prestes E.B."/>
            <person name="Lima F.M."/>
            <person name="Rodrigues-Luiz G."/>
            <person name="Vallejo G.A."/>
            <person name="Filho J.F."/>
            <person name="Monteiro K.M."/>
            <person name="Tyler K.M."/>
            <person name="de Almeida L.G."/>
            <person name="Ortiz M.F."/>
            <person name="Siervo M.A."/>
            <person name="de Moraes M.H."/>
            <person name="Cunha O.L."/>
            <person name="Mendonca-Neto R."/>
            <person name="Silva R."/>
            <person name="Teixeira S.M."/>
            <person name="Murta S.M."/>
            <person name="Sincero T.C."/>
            <person name="Mendes T.A."/>
            <person name="Urmenyi T.P."/>
            <person name="Silva V.G."/>
            <person name="da Rocha W.D."/>
            <person name="Andersson B."/>
            <person name="Romanha A.J."/>
            <person name="Steindel M."/>
            <person name="de Vasconcelos A.T."/>
            <person name="Grisard E.C."/>
        </authorList>
    </citation>
    <scope>NUCLEOTIDE SEQUENCE [LARGE SCALE GENOMIC DNA]</scope>
    <source>
        <strain evidence="7 8">SC58</strain>
    </source>
</reference>
<dbReference type="PANTHER" id="PTHR22950:SF649">
    <property type="entry name" value="ACID TRANSPORTER, PUTATIVE-RELATED"/>
    <property type="match status" value="1"/>
</dbReference>
<dbReference type="PANTHER" id="PTHR22950">
    <property type="entry name" value="AMINO ACID TRANSPORTER"/>
    <property type="match status" value="1"/>
</dbReference>
<evidence type="ECO:0000313" key="7">
    <source>
        <dbReference type="EMBL" id="ESL06379.1"/>
    </source>
</evidence>
<feature type="transmembrane region" description="Helical" evidence="5">
    <location>
        <begin position="372"/>
        <end position="391"/>
    </location>
</feature>
<feature type="transmembrane region" description="Helical" evidence="5">
    <location>
        <begin position="171"/>
        <end position="189"/>
    </location>
</feature>
<feature type="transmembrane region" description="Helical" evidence="5">
    <location>
        <begin position="46"/>
        <end position="64"/>
    </location>
</feature>
<dbReference type="GO" id="GO:0005737">
    <property type="term" value="C:cytoplasm"/>
    <property type="evidence" value="ECO:0007669"/>
    <property type="project" value="TreeGrafter"/>
</dbReference>
<evidence type="ECO:0000313" key="8">
    <source>
        <dbReference type="Proteomes" id="UP000031737"/>
    </source>
</evidence>
<dbReference type="AlphaFoldDB" id="A0A061IUN9"/>
<evidence type="ECO:0000259" key="6">
    <source>
        <dbReference type="Pfam" id="PF01490"/>
    </source>
</evidence>
<feature type="transmembrane region" description="Helical" evidence="5">
    <location>
        <begin position="243"/>
        <end position="263"/>
    </location>
</feature>
<dbReference type="GO" id="GO:0015179">
    <property type="term" value="F:L-amino acid transmembrane transporter activity"/>
    <property type="evidence" value="ECO:0007669"/>
    <property type="project" value="TreeGrafter"/>
</dbReference>
<dbReference type="InterPro" id="IPR013057">
    <property type="entry name" value="AA_transpt_TM"/>
</dbReference>
<dbReference type="OrthoDB" id="438545at2759"/>
<feature type="transmembrane region" description="Helical" evidence="5">
    <location>
        <begin position="329"/>
        <end position="360"/>
    </location>
</feature>
<dbReference type="VEuPathDB" id="TriTrypDB:TRSC58_05949"/>
<feature type="transmembrane region" description="Helical" evidence="5">
    <location>
        <begin position="431"/>
        <end position="457"/>
    </location>
</feature>
<feature type="transmembrane region" description="Helical" evidence="5">
    <location>
        <begin position="70"/>
        <end position="96"/>
    </location>
</feature>
<protein>
    <submittedName>
        <fullName evidence="7">Amino acid permease aap11ld-like protein</fullName>
    </submittedName>
</protein>
<sequence>MFFGRVSAEENESCDERRHLREYDFLYDARTTTSVQEMRRSLLESCFPGGGVGSACLSLLTTAVTPSMLALPLAFSVAGLSFAIACTIFCIIVTIISVRILAHASASAASDDYESVAGFFFGAKGRWLARSILLLYNFGSSVVYLCFLNDVVRNIVTVKGSFLPTWLQGNVGSILALILFVACVTPLTFNSRLASLRTMGFASNIMTTLIVSSIVYRFFVPLAPRGEPGLPMQAEVKETHRGVARWELILPYMFTVSIFVFSYEVQSNVMDVIKDLDDRTSESLLVCICLALAMATALYLPLGIFGSLSFPHMTRGYILDLYDIRQDDLMFFCQVFCCFSAATSYVFCIFPCRFAVFMFLSDGTTSRVSKRSRVRIGIALAIIGAGCAILLPDVSKVVALLGALFSSTLSMTLPALFALKMRWSRTYLTSALDGFLAWALLLLGVLLSLGGSLVAVMDALGLVDLLRA</sequence>
<proteinExistence type="predicted"/>
<dbReference type="Pfam" id="PF01490">
    <property type="entry name" value="Aa_trans"/>
    <property type="match status" value="1"/>
</dbReference>
<evidence type="ECO:0000256" key="3">
    <source>
        <dbReference type="ARBA" id="ARBA00022989"/>
    </source>
</evidence>